<dbReference type="EMBL" id="AAHK01005257">
    <property type="protein sequence ID" value="EAN80985.1"/>
    <property type="molecule type" value="Genomic_DNA"/>
</dbReference>
<feature type="non-terminal residue" evidence="3">
    <location>
        <position position="354"/>
    </location>
</feature>
<feature type="region of interest" description="Disordered" evidence="1">
    <location>
        <begin position="65"/>
        <end position="88"/>
    </location>
</feature>
<dbReference type="eggNOG" id="KOG1113">
    <property type="taxonomic scope" value="Eukaryota"/>
</dbReference>
<gene>
    <name evidence="3" type="ORF">Tc00.1047053470521.10</name>
</gene>
<reference evidence="3 4" key="1">
    <citation type="journal article" date="2005" name="Science">
        <title>The genome sequence of Trypanosoma cruzi, etiologic agent of Chagas disease.</title>
        <authorList>
            <person name="El-Sayed N.M."/>
            <person name="Myler P.J."/>
            <person name="Bartholomeu D.C."/>
            <person name="Nilsson D."/>
            <person name="Aggarwal G."/>
            <person name="Tran A.N."/>
            <person name="Ghedin E."/>
            <person name="Worthey E.A."/>
            <person name="Delcher A.L."/>
            <person name="Blandin G."/>
            <person name="Westenberger S.J."/>
            <person name="Caler E."/>
            <person name="Cerqueira G.C."/>
            <person name="Branche C."/>
            <person name="Haas B."/>
            <person name="Anupama A."/>
            <person name="Arner E."/>
            <person name="Aslund L."/>
            <person name="Attipoe P."/>
            <person name="Bontempi E."/>
            <person name="Bringaud F."/>
            <person name="Burton P."/>
            <person name="Cadag E."/>
            <person name="Campbell D.A."/>
            <person name="Carrington M."/>
            <person name="Crabtree J."/>
            <person name="Darban H."/>
            <person name="da Silveira J.F."/>
            <person name="de Jong P."/>
            <person name="Edwards K."/>
            <person name="Englund P.T."/>
            <person name="Fazelina G."/>
            <person name="Feldblyum T."/>
            <person name="Ferella M."/>
            <person name="Frasch A.C."/>
            <person name="Gull K."/>
            <person name="Horn D."/>
            <person name="Hou L."/>
            <person name="Huang Y."/>
            <person name="Kindlund E."/>
            <person name="Klingbeil M."/>
            <person name="Kluge S."/>
            <person name="Koo H."/>
            <person name="Lacerda D."/>
            <person name="Levin M.J."/>
            <person name="Lorenzi H."/>
            <person name="Louie T."/>
            <person name="Machado C.R."/>
            <person name="McCulloch R."/>
            <person name="McKenna A."/>
            <person name="Mizuno Y."/>
            <person name="Mottram J.C."/>
            <person name="Nelson S."/>
            <person name="Ochaya S."/>
            <person name="Osoegawa K."/>
            <person name="Pai G."/>
            <person name="Parsons M."/>
            <person name="Pentony M."/>
            <person name="Pettersson U."/>
            <person name="Pop M."/>
            <person name="Ramirez J.L."/>
            <person name="Rinta J."/>
            <person name="Robertson L."/>
            <person name="Salzberg S.L."/>
            <person name="Sanchez D.O."/>
            <person name="Seyler A."/>
            <person name="Sharma R."/>
            <person name="Shetty J."/>
            <person name="Simpson A.J."/>
            <person name="Sisk E."/>
            <person name="Tammi M.T."/>
            <person name="Tarleton R."/>
            <person name="Teixeira S."/>
            <person name="Van Aken S."/>
            <person name="Vogt C."/>
            <person name="Ward P.N."/>
            <person name="Wickstead B."/>
            <person name="Wortman J."/>
            <person name="White O."/>
            <person name="Fraser C.M."/>
            <person name="Stuart K.D."/>
            <person name="Andersson B."/>
        </authorList>
    </citation>
    <scope>NUCLEOTIDE SEQUENCE [LARGE SCALE GENOMIC DNA]</scope>
    <source>
        <strain evidence="3 4">CL Brener</strain>
    </source>
</reference>
<feature type="compositionally biased region" description="Polar residues" evidence="1">
    <location>
        <begin position="69"/>
        <end position="88"/>
    </location>
</feature>
<dbReference type="GO" id="GO:0034236">
    <property type="term" value="F:protein kinase A catalytic subunit binding"/>
    <property type="evidence" value="ECO:0007669"/>
    <property type="project" value="TreeGrafter"/>
</dbReference>
<protein>
    <submittedName>
        <fullName evidence="3">Protein kinase, putative</fullName>
    </submittedName>
</protein>
<dbReference type="Pfam" id="PF00027">
    <property type="entry name" value="cNMP_binding"/>
    <property type="match status" value="1"/>
</dbReference>
<dbReference type="GO" id="GO:0016301">
    <property type="term" value="F:kinase activity"/>
    <property type="evidence" value="ECO:0007669"/>
    <property type="project" value="UniProtKB-KW"/>
</dbReference>
<dbReference type="Proteomes" id="UP000002296">
    <property type="component" value="Unassembled WGS sequence"/>
</dbReference>
<dbReference type="PANTHER" id="PTHR11635">
    <property type="entry name" value="CAMP-DEPENDENT PROTEIN KINASE REGULATORY CHAIN"/>
    <property type="match status" value="1"/>
</dbReference>
<dbReference type="SMR" id="Q4CL33"/>
<dbReference type="PANTHER" id="PTHR11635:SF152">
    <property type="entry name" value="CAMP-DEPENDENT PROTEIN KINASE TYPE I REGULATORY SUBUNIT-RELATED"/>
    <property type="match status" value="1"/>
</dbReference>
<dbReference type="InParanoid" id="Q4CL33"/>
<sequence length="354" mass="39014">MWRSSVHPLVETFGATEISLLEFDVIGSTPQRSVENLRGHIRSLVDSVEKEATLVTVIQLLESERQGLSEPSTTTVDTRGGDNNNLSPASSLIAKLSFNYESHPSGGEAPPTPHNSNWNSVSTAGRELPSQQERTREFVETEDAAHVAERAEAKRVNEDEMERAAELDGCPQPPPPLIASRGEPLVSYGRRAAVSAESLPLNVIRSYSPPVVAKSPEEERIVRAGVMACHLFSNMDSKDQSIIVQALKRVTFPAGTDILKQDGASVEKLFLLTQGSCDVIKNGKRVHTLLECSTFGEMEMMYNLPTCVATIRSVTNCVLYTLDQYTYQNIVLAASLHKREKYEALLSNVQFLRE</sequence>
<dbReference type="KEGG" id="tcr:470521.10"/>
<dbReference type="InterPro" id="IPR014710">
    <property type="entry name" value="RmlC-like_jellyroll"/>
</dbReference>
<dbReference type="InterPro" id="IPR050503">
    <property type="entry name" value="cAMP-dep_PK_reg_su-like"/>
</dbReference>
<evidence type="ECO:0000259" key="2">
    <source>
        <dbReference type="PROSITE" id="PS50042"/>
    </source>
</evidence>
<dbReference type="GeneID" id="3531683"/>
<dbReference type="AlphaFoldDB" id="Q4CL33"/>
<dbReference type="STRING" id="353153.Q4CL33"/>
<evidence type="ECO:0000256" key="1">
    <source>
        <dbReference type="SAM" id="MobiDB-lite"/>
    </source>
</evidence>
<dbReference type="InterPro" id="IPR000595">
    <property type="entry name" value="cNMP-bd_dom"/>
</dbReference>
<dbReference type="GO" id="GO:0005952">
    <property type="term" value="C:cAMP-dependent protein kinase complex"/>
    <property type="evidence" value="ECO:0007669"/>
    <property type="project" value="InterPro"/>
</dbReference>
<dbReference type="InterPro" id="IPR018490">
    <property type="entry name" value="cNMP-bd_dom_sf"/>
</dbReference>
<keyword evidence="3" id="KW-0418">Kinase</keyword>
<evidence type="ECO:0000313" key="4">
    <source>
        <dbReference type="Proteomes" id="UP000002296"/>
    </source>
</evidence>
<organism evidence="3 4">
    <name type="scientific">Trypanosoma cruzi (strain CL Brener)</name>
    <dbReference type="NCBI Taxonomy" id="353153"/>
    <lineage>
        <taxon>Eukaryota</taxon>
        <taxon>Discoba</taxon>
        <taxon>Euglenozoa</taxon>
        <taxon>Kinetoplastea</taxon>
        <taxon>Metakinetoplastina</taxon>
        <taxon>Trypanosomatida</taxon>
        <taxon>Trypanosomatidae</taxon>
        <taxon>Trypanosoma</taxon>
        <taxon>Schizotrypanum</taxon>
    </lineage>
</organism>
<dbReference type="PROSITE" id="PS50042">
    <property type="entry name" value="CNMP_BINDING_3"/>
    <property type="match status" value="1"/>
</dbReference>
<name>Q4CL33_TRYCC</name>
<accession>Q4CL33</accession>
<dbReference type="GO" id="GO:0005829">
    <property type="term" value="C:cytosol"/>
    <property type="evidence" value="ECO:0007669"/>
    <property type="project" value="TreeGrafter"/>
</dbReference>
<keyword evidence="4" id="KW-1185">Reference proteome</keyword>
<dbReference type="SUPFAM" id="SSF51206">
    <property type="entry name" value="cAMP-binding domain-like"/>
    <property type="match status" value="1"/>
</dbReference>
<comment type="caution">
    <text evidence="3">The sequence shown here is derived from an EMBL/GenBank/DDBJ whole genome shotgun (WGS) entry which is preliminary data.</text>
</comment>
<dbReference type="GO" id="GO:0004862">
    <property type="term" value="F:cAMP-dependent protein kinase inhibitor activity"/>
    <property type="evidence" value="ECO:0007669"/>
    <property type="project" value="TreeGrafter"/>
</dbReference>
<proteinExistence type="predicted"/>
<dbReference type="Gene3D" id="2.60.120.10">
    <property type="entry name" value="Jelly Rolls"/>
    <property type="match status" value="1"/>
</dbReference>
<feature type="domain" description="Cyclic nucleotide-binding" evidence="2">
    <location>
        <begin position="231"/>
        <end position="348"/>
    </location>
</feature>
<dbReference type="PaxDb" id="353153-Q4CL33"/>
<evidence type="ECO:0000313" key="3">
    <source>
        <dbReference type="EMBL" id="EAN80985.1"/>
    </source>
</evidence>
<keyword evidence="3" id="KW-0808">Transferase</keyword>
<dbReference type="GO" id="GO:0030552">
    <property type="term" value="F:cAMP binding"/>
    <property type="evidence" value="ECO:0007669"/>
    <property type="project" value="TreeGrafter"/>
</dbReference>
<dbReference type="CDD" id="cd00038">
    <property type="entry name" value="CAP_ED"/>
    <property type="match status" value="1"/>
</dbReference>
<dbReference type="RefSeq" id="XP_802431.1">
    <property type="nucleotide sequence ID" value="XM_797338.1"/>
</dbReference>
<dbReference type="SMART" id="SM00100">
    <property type="entry name" value="cNMP"/>
    <property type="match status" value="1"/>
</dbReference>